<keyword evidence="3" id="KW-0479">Metal-binding</keyword>
<gene>
    <name evidence="9" type="ORF">pdam_00011396</name>
</gene>
<evidence type="ECO:0000259" key="7">
    <source>
        <dbReference type="Pfam" id="PF08240"/>
    </source>
</evidence>
<sequence length="356" mass="39081">MSHMSETARRLVFLGTQAEPCLIHEEVPIPKLKPGEILGKLRMATICGSDLHTISGKRKEQTPSILGHEGVVEVINHLRPDTDIEKGDRITFHVINCCNKCENCREGLQQKCTSLFKYGHSIMTEESQLNGCYASHIIIHSGTHVAKIPGHVRDNMAATINCALATMVNVVSGLTGENLHRDTVALIQGCGLLGIYGCVLLQEAGFRKVYCSDIEPKRLEIVQRFGGIPVITDGSPPSDPGDNSVDVVIEVCGFPGVIPDGIRLLRTGGLYVLAGMVHPNSNLDITGEQIIRKCVTIKGIHNYGPQHLDEAISFLSRTCNKYPFEELFSPSFKLTDFEQALLLSKQQVFNRVCVEP</sequence>
<keyword evidence="6" id="KW-0520">NAD</keyword>
<comment type="similarity">
    <text evidence="2">Belongs to the zinc-containing alcohol dehydrogenase family.</text>
</comment>
<dbReference type="CDD" id="cd08231">
    <property type="entry name" value="MDR_TM0436_like"/>
    <property type="match status" value="1"/>
</dbReference>
<dbReference type="InterPro" id="IPR031640">
    <property type="entry name" value="Glu_dehyd_C"/>
</dbReference>
<evidence type="ECO:0000256" key="3">
    <source>
        <dbReference type="ARBA" id="ARBA00022723"/>
    </source>
</evidence>
<feature type="domain" description="Alcohol dehydrogenase-like N-terminal" evidence="7">
    <location>
        <begin position="33"/>
        <end position="149"/>
    </location>
</feature>
<dbReference type="InterPro" id="IPR013154">
    <property type="entry name" value="ADH-like_N"/>
</dbReference>
<dbReference type="EMBL" id="RCHS01004177">
    <property type="protein sequence ID" value="RMX37248.1"/>
    <property type="molecule type" value="Genomic_DNA"/>
</dbReference>
<comment type="cofactor">
    <cofactor evidence="1">
        <name>Zn(2+)</name>
        <dbReference type="ChEBI" id="CHEBI:29105"/>
    </cofactor>
</comment>
<dbReference type="SUPFAM" id="SSF51735">
    <property type="entry name" value="NAD(P)-binding Rossmann-fold domains"/>
    <property type="match status" value="1"/>
</dbReference>
<keyword evidence="10" id="KW-1185">Reference proteome</keyword>
<dbReference type="Gene3D" id="3.90.180.10">
    <property type="entry name" value="Medium-chain alcohol dehydrogenases, catalytic domain"/>
    <property type="match status" value="1"/>
</dbReference>
<dbReference type="InterPro" id="IPR036291">
    <property type="entry name" value="NAD(P)-bd_dom_sf"/>
</dbReference>
<evidence type="ECO:0000256" key="2">
    <source>
        <dbReference type="ARBA" id="ARBA00008072"/>
    </source>
</evidence>
<dbReference type="PANTHER" id="PTHR42940:SF3">
    <property type="entry name" value="ALCOHOL DEHYDROGENASE 1-RELATED"/>
    <property type="match status" value="1"/>
</dbReference>
<evidence type="ECO:0000256" key="4">
    <source>
        <dbReference type="ARBA" id="ARBA00022833"/>
    </source>
</evidence>
<evidence type="ECO:0000313" key="9">
    <source>
        <dbReference type="EMBL" id="RMX37248.1"/>
    </source>
</evidence>
<evidence type="ECO:0008006" key="11">
    <source>
        <dbReference type="Google" id="ProtNLM"/>
    </source>
</evidence>
<dbReference type="GO" id="GO:0005737">
    <property type="term" value="C:cytoplasm"/>
    <property type="evidence" value="ECO:0007669"/>
    <property type="project" value="TreeGrafter"/>
</dbReference>
<dbReference type="OrthoDB" id="3941538at2759"/>
<evidence type="ECO:0000259" key="8">
    <source>
        <dbReference type="Pfam" id="PF16912"/>
    </source>
</evidence>
<dbReference type="Gene3D" id="3.40.50.720">
    <property type="entry name" value="NAD(P)-binding Rossmann-like Domain"/>
    <property type="match status" value="1"/>
</dbReference>
<dbReference type="Pfam" id="PF16912">
    <property type="entry name" value="Glu_dehyd_C"/>
    <property type="match status" value="1"/>
</dbReference>
<evidence type="ECO:0000256" key="1">
    <source>
        <dbReference type="ARBA" id="ARBA00001947"/>
    </source>
</evidence>
<proteinExistence type="inferred from homology"/>
<reference evidence="9 10" key="1">
    <citation type="journal article" date="2018" name="Sci. Rep.">
        <title>Comparative analysis of the Pocillopora damicornis genome highlights role of immune system in coral evolution.</title>
        <authorList>
            <person name="Cunning R."/>
            <person name="Bay R.A."/>
            <person name="Gillette P."/>
            <person name="Baker A.C."/>
            <person name="Traylor-Knowles N."/>
        </authorList>
    </citation>
    <scope>NUCLEOTIDE SEQUENCE [LARGE SCALE GENOMIC DNA]</scope>
    <source>
        <strain evidence="9">RSMAS</strain>
        <tissue evidence="9">Whole animal</tissue>
    </source>
</reference>
<dbReference type="GO" id="GO:0046872">
    <property type="term" value="F:metal ion binding"/>
    <property type="evidence" value="ECO:0007669"/>
    <property type="project" value="UniProtKB-KW"/>
</dbReference>
<evidence type="ECO:0000313" key="10">
    <source>
        <dbReference type="Proteomes" id="UP000275408"/>
    </source>
</evidence>
<dbReference type="Pfam" id="PF08240">
    <property type="entry name" value="ADH_N"/>
    <property type="match status" value="1"/>
</dbReference>
<evidence type="ECO:0000256" key="6">
    <source>
        <dbReference type="ARBA" id="ARBA00023027"/>
    </source>
</evidence>
<feature type="domain" description="Glucose dehydrogenase C-terminal" evidence="8">
    <location>
        <begin position="181"/>
        <end position="347"/>
    </location>
</feature>
<evidence type="ECO:0000256" key="5">
    <source>
        <dbReference type="ARBA" id="ARBA00023002"/>
    </source>
</evidence>
<keyword evidence="5" id="KW-0560">Oxidoreductase</keyword>
<keyword evidence="4" id="KW-0862">Zinc</keyword>
<accession>A0A3M6T7H7</accession>
<dbReference type="Proteomes" id="UP000275408">
    <property type="component" value="Unassembled WGS sequence"/>
</dbReference>
<dbReference type="InterPro" id="IPR011032">
    <property type="entry name" value="GroES-like_sf"/>
</dbReference>
<dbReference type="AlphaFoldDB" id="A0A3M6T7H7"/>
<name>A0A3M6T7H7_POCDA</name>
<comment type="caution">
    <text evidence="9">The sequence shown here is derived from an EMBL/GenBank/DDBJ whole genome shotgun (WGS) entry which is preliminary data.</text>
</comment>
<organism evidence="9 10">
    <name type="scientific">Pocillopora damicornis</name>
    <name type="common">Cauliflower coral</name>
    <name type="synonym">Millepora damicornis</name>
    <dbReference type="NCBI Taxonomy" id="46731"/>
    <lineage>
        <taxon>Eukaryota</taxon>
        <taxon>Metazoa</taxon>
        <taxon>Cnidaria</taxon>
        <taxon>Anthozoa</taxon>
        <taxon>Hexacorallia</taxon>
        <taxon>Scleractinia</taxon>
        <taxon>Astrocoeniina</taxon>
        <taxon>Pocilloporidae</taxon>
        <taxon>Pocillopora</taxon>
    </lineage>
</organism>
<dbReference type="STRING" id="46731.A0A3M6T7H7"/>
<dbReference type="SUPFAM" id="SSF50129">
    <property type="entry name" value="GroES-like"/>
    <property type="match status" value="1"/>
</dbReference>
<dbReference type="PANTHER" id="PTHR42940">
    <property type="entry name" value="ALCOHOL DEHYDROGENASE 1-RELATED"/>
    <property type="match status" value="1"/>
</dbReference>
<protein>
    <recommendedName>
        <fullName evidence="11">Enoyl reductase (ER) domain-containing protein</fullName>
    </recommendedName>
</protein>
<dbReference type="GO" id="GO:0004022">
    <property type="term" value="F:alcohol dehydrogenase (NAD+) activity"/>
    <property type="evidence" value="ECO:0007669"/>
    <property type="project" value="TreeGrafter"/>
</dbReference>